<evidence type="ECO:0000256" key="1">
    <source>
        <dbReference type="SAM" id="MobiDB-lite"/>
    </source>
</evidence>
<dbReference type="KEGG" id="adu:107473231"/>
<reference evidence="2" key="1">
    <citation type="journal article" date="2016" name="Nat. Genet.">
        <title>The genome sequences of Arachis duranensis and Arachis ipaensis, the diploid ancestors of cultivated peanut.</title>
        <authorList>
            <person name="Bertioli D.J."/>
            <person name="Cannon S.B."/>
            <person name="Froenicke L."/>
            <person name="Huang G."/>
            <person name="Farmer A.D."/>
            <person name="Cannon E.K."/>
            <person name="Liu X."/>
            <person name="Gao D."/>
            <person name="Clevenger J."/>
            <person name="Dash S."/>
            <person name="Ren L."/>
            <person name="Moretzsohn M.C."/>
            <person name="Shirasawa K."/>
            <person name="Huang W."/>
            <person name="Vidigal B."/>
            <person name="Abernathy B."/>
            <person name="Chu Y."/>
            <person name="Niederhuth C.E."/>
            <person name="Umale P."/>
            <person name="Araujo A.C."/>
            <person name="Kozik A."/>
            <person name="Kim K.D."/>
            <person name="Burow M.D."/>
            <person name="Varshney R.K."/>
            <person name="Wang X."/>
            <person name="Zhang X."/>
            <person name="Barkley N."/>
            <person name="Guimaraes P.M."/>
            <person name="Isobe S."/>
            <person name="Guo B."/>
            <person name="Liao B."/>
            <person name="Stalker H.T."/>
            <person name="Schmitz R.J."/>
            <person name="Scheffler B.E."/>
            <person name="Leal-Bertioli S.C."/>
            <person name="Xun X."/>
            <person name="Jackson S.A."/>
            <person name="Michelmore R."/>
            <person name="Ozias-Akins P."/>
        </authorList>
    </citation>
    <scope>NUCLEOTIDE SEQUENCE [LARGE SCALE GENOMIC DNA]</scope>
    <source>
        <strain evidence="2">cv. V14167</strain>
    </source>
</reference>
<feature type="compositionally biased region" description="Polar residues" evidence="1">
    <location>
        <begin position="90"/>
        <end position="110"/>
    </location>
</feature>
<accession>A0A9C6TAW9</accession>
<sequence length="110" mass="12057">MHRSRHLLPSSSSRCPPSVVLHTVVFNNSSLALRFSDYFFILIMEQSQSNPQAQDIVVQESQTGTSRDGGLVSWEVTLCSEEHADVRSGSKLSTSLNSQVVQSGPVSHID</sequence>
<evidence type="ECO:0000313" key="2">
    <source>
        <dbReference type="Proteomes" id="UP000515211"/>
    </source>
</evidence>
<gene>
    <name evidence="3" type="primary">LOC107473231</name>
</gene>
<name>A0A9C6TAW9_ARADU</name>
<proteinExistence type="predicted"/>
<dbReference type="Proteomes" id="UP000515211">
    <property type="component" value="Chromosome 2"/>
</dbReference>
<dbReference type="AlphaFoldDB" id="A0A9C6TAW9"/>
<keyword evidence="2" id="KW-1185">Reference proteome</keyword>
<evidence type="ECO:0000313" key="3">
    <source>
        <dbReference type="RefSeq" id="XP_052113175.1"/>
    </source>
</evidence>
<dbReference type="RefSeq" id="XP_052113175.1">
    <property type="nucleotide sequence ID" value="XM_052257215.1"/>
</dbReference>
<reference evidence="3" key="2">
    <citation type="submission" date="2025-08" db="UniProtKB">
        <authorList>
            <consortium name="RefSeq"/>
        </authorList>
    </citation>
    <scope>IDENTIFICATION</scope>
    <source>
        <tissue evidence="3">Whole plant</tissue>
    </source>
</reference>
<protein>
    <submittedName>
        <fullName evidence="3">Uncharacterized protein LOC107473231</fullName>
    </submittedName>
</protein>
<organism evidence="2 3">
    <name type="scientific">Arachis duranensis</name>
    <name type="common">Wild peanut</name>
    <dbReference type="NCBI Taxonomy" id="130453"/>
    <lineage>
        <taxon>Eukaryota</taxon>
        <taxon>Viridiplantae</taxon>
        <taxon>Streptophyta</taxon>
        <taxon>Embryophyta</taxon>
        <taxon>Tracheophyta</taxon>
        <taxon>Spermatophyta</taxon>
        <taxon>Magnoliopsida</taxon>
        <taxon>eudicotyledons</taxon>
        <taxon>Gunneridae</taxon>
        <taxon>Pentapetalae</taxon>
        <taxon>rosids</taxon>
        <taxon>fabids</taxon>
        <taxon>Fabales</taxon>
        <taxon>Fabaceae</taxon>
        <taxon>Papilionoideae</taxon>
        <taxon>50 kb inversion clade</taxon>
        <taxon>dalbergioids sensu lato</taxon>
        <taxon>Dalbergieae</taxon>
        <taxon>Pterocarpus clade</taxon>
        <taxon>Arachis</taxon>
    </lineage>
</organism>
<feature type="region of interest" description="Disordered" evidence="1">
    <location>
        <begin position="85"/>
        <end position="110"/>
    </location>
</feature>
<dbReference type="GeneID" id="107473231"/>